<dbReference type="CDD" id="cd06261">
    <property type="entry name" value="TM_PBP2"/>
    <property type="match status" value="1"/>
</dbReference>
<keyword evidence="2 6" id="KW-0813">Transport</keyword>
<protein>
    <submittedName>
        <fullName evidence="8">Sugar ABC transporter permease</fullName>
    </submittedName>
</protein>
<dbReference type="PROSITE" id="PS50928">
    <property type="entry name" value="ABC_TM1"/>
    <property type="match status" value="1"/>
</dbReference>
<dbReference type="RefSeq" id="WP_210038161.1">
    <property type="nucleotide sequence ID" value="NZ_JBHLVU010000022.1"/>
</dbReference>
<dbReference type="InterPro" id="IPR000515">
    <property type="entry name" value="MetI-like"/>
</dbReference>
<evidence type="ECO:0000313" key="8">
    <source>
        <dbReference type="EMBL" id="MBW7453977.1"/>
    </source>
</evidence>
<comment type="caution">
    <text evidence="8">The sequence shown here is derived from an EMBL/GenBank/DDBJ whole genome shotgun (WGS) entry which is preliminary data.</text>
</comment>
<accession>A0ABS7BZF6</accession>
<comment type="subcellular location">
    <subcellularLocation>
        <location evidence="6">Cell membrane</location>
        <topology evidence="6">Multi-pass membrane protein</topology>
    </subcellularLocation>
    <subcellularLocation>
        <location evidence="1">Membrane</location>
        <topology evidence="1">Multi-pass membrane protein</topology>
    </subcellularLocation>
</comment>
<keyword evidence="4 6" id="KW-1133">Transmembrane helix</keyword>
<evidence type="ECO:0000256" key="2">
    <source>
        <dbReference type="ARBA" id="ARBA00022448"/>
    </source>
</evidence>
<dbReference type="EMBL" id="JAHZIK010000139">
    <property type="protein sequence ID" value="MBW7453977.1"/>
    <property type="molecule type" value="Genomic_DNA"/>
</dbReference>
<organism evidence="8 9">
    <name type="scientific">Paenibacillus sepulcri</name>
    <dbReference type="NCBI Taxonomy" id="359917"/>
    <lineage>
        <taxon>Bacteria</taxon>
        <taxon>Bacillati</taxon>
        <taxon>Bacillota</taxon>
        <taxon>Bacilli</taxon>
        <taxon>Bacillales</taxon>
        <taxon>Paenibacillaceae</taxon>
        <taxon>Paenibacillus</taxon>
    </lineage>
</organism>
<evidence type="ECO:0000256" key="6">
    <source>
        <dbReference type="RuleBase" id="RU363032"/>
    </source>
</evidence>
<evidence type="ECO:0000259" key="7">
    <source>
        <dbReference type="PROSITE" id="PS50928"/>
    </source>
</evidence>
<dbReference type="Proteomes" id="UP001519887">
    <property type="component" value="Unassembled WGS sequence"/>
</dbReference>
<evidence type="ECO:0000256" key="5">
    <source>
        <dbReference type="ARBA" id="ARBA00023136"/>
    </source>
</evidence>
<feature type="transmembrane region" description="Helical" evidence="6">
    <location>
        <begin position="138"/>
        <end position="159"/>
    </location>
</feature>
<name>A0ABS7BZF6_9BACL</name>
<dbReference type="InterPro" id="IPR035906">
    <property type="entry name" value="MetI-like_sf"/>
</dbReference>
<feature type="domain" description="ABC transmembrane type-1" evidence="7">
    <location>
        <begin position="92"/>
        <end position="307"/>
    </location>
</feature>
<dbReference type="Gene3D" id="1.10.3720.10">
    <property type="entry name" value="MetI-like"/>
    <property type="match status" value="1"/>
</dbReference>
<keyword evidence="9" id="KW-1185">Reference proteome</keyword>
<feature type="transmembrane region" description="Helical" evidence="6">
    <location>
        <begin position="96"/>
        <end position="117"/>
    </location>
</feature>
<dbReference type="PANTHER" id="PTHR43496">
    <property type="entry name" value="PROTEIN LPLB"/>
    <property type="match status" value="1"/>
</dbReference>
<feature type="transmembrane region" description="Helical" evidence="6">
    <location>
        <begin position="286"/>
        <end position="307"/>
    </location>
</feature>
<dbReference type="SUPFAM" id="SSF161098">
    <property type="entry name" value="MetI-like"/>
    <property type="match status" value="1"/>
</dbReference>
<keyword evidence="3 6" id="KW-0812">Transmembrane</keyword>
<gene>
    <name evidence="8" type="ORF">K0U00_07995</name>
</gene>
<evidence type="ECO:0000313" key="9">
    <source>
        <dbReference type="Proteomes" id="UP001519887"/>
    </source>
</evidence>
<evidence type="ECO:0000256" key="4">
    <source>
        <dbReference type="ARBA" id="ARBA00022989"/>
    </source>
</evidence>
<feature type="transmembrane region" description="Helical" evidence="6">
    <location>
        <begin position="226"/>
        <end position="244"/>
    </location>
</feature>
<dbReference type="Pfam" id="PF00528">
    <property type="entry name" value="BPD_transp_1"/>
    <property type="match status" value="1"/>
</dbReference>
<dbReference type="PANTHER" id="PTHR43496:SF1">
    <property type="entry name" value="POLYGALACTURONAN_RHAMNOGALACTURONAN TRANSPORT SYSTEM PERMEASE PROTEIN YTEP"/>
    <property type="match status" value="1"/>
</dbReference>
<sequence>MADQHTYAGTIAGYEKRGRLQTFFRRLRRDKYMYYLAIPGLLFFLIFKYIPITGVVIAFQDYSPIAGVWNSPWVGFQHFQRFFSDPQFWILFRNTMMINILSLVFFFPLPILLSLLMNELKNEVFKRIIQSVVYLPHFLSWVIIAGLTFMLLSVSRGFVNEVLMALGMAKIQFLNDPHLLWIILTVQTIWKETGWGTIIFLAAIAGTDPQLYEAARMDGAGKARQMWHVTLPSIRNVIFILLILRLGHMMDIGFEQVYLMYNGAVSNVAEVFDTYVYRLGVQQGQFSFSTAVGLFKSVIGLTLVIAANKLAKKFGEEGVY</sequence>
<keyword evidence="5 6" id="KW-0472">Membrane</keyword>
<feature type="transmembrane region" description="Helical" evidence="6">
    <location>
        <begin position="32"/>
        <end position="59"/>
    </location>
</feature>
<evidence type="ECO:0000256" key="1">
    <source>
        <dbReference type="ARBA" id="ARBA00004141"/>
    </source>
</evidence>
<comment type="similarity">
    <text evidence="6">Belongs to the binding-protein-dependent transport system permease family.</text>
</comment>
<feature type="transmembrane region" description="Helical" evidence="6">
    <location>
        <begin position="179"/>
        <end position="205"/>
    </location>
</feature>
<reference evidence="8 9" key="1">
    <citation type="submission" date="2021-07" db="EMBL/GenBank/DDBJ databases">
        <title>Paenibacillus radiodurans sp. nov., isolated from the southeastern edge of Tengger Desert.</title>
        <authorList>
            <person name="Zhang G."/>
        </authorList>
    </citation>
    <scope>NUCLEOTIDE SEQUENCE [LARGE SCALE GENOMIC DNA]</scope>
    <source>
        <strain evidence="8 9">CCM 7311</strain>
    </source>
</reference>
<proteinExistence type="inferred from homology"/>
<evidence type="ECO:0000256" key="3">
    <source>
        <dbReference type="ARBA" id="ARBA00022692"/>
    </source>
</evidence>